<dbReference type="PANTHER" id="PTHR11732">
    <property type="entry name" value="ALDO/KETO REDUCTASE"/>
    <property type="match status" value="1"/>
</dbReference>
<dbReference type="AlphaFoldDB" id="A0A6B9VAR0"/>
<dbReference type="SUPFAM" id="SSF51430">
    <property type="entry name" value="NAD(P)-linked oxidoreductase"/>
    <property type="match status" value="1"/>
</dbReference>
<evidence type="ECO:0000313" key="1">
    <source>
        <dbReference type="EMBL" id="QHN78287.1"/>
    </source>
</evidence>
<accession>A0A6B9VAR0</accession>
<dbReference type="InterPro" id="IPR036812">
    <property type="entry name" value="NAD(P)_OxRdtase_dom_sf"/>
</dbReference>
<proteinExistence type="predicted"/>
<sequence>MQKSQKSLRFDLVSTVQVTLISSTPLSLLVFAATLTPASPPIRHFPSSFSASRPIHHLSSKFAARCCRFPSCTSGSATTHRISCSRISRIYPQIRSLFGYCHCSVPDKALELGIINSRHEAFITSKLWCNNAHHDLVLLALKTTLKKLGLDYLDLYLIHMPVEMSSSWQQGKLREFYKQKGIHLAAWSPLGSYTKSWGTNSVMESPIINEIATSRHKSVPQAYTAPNHEAPIAVILLSWINWVEWDCFCCCFRGERSWHKKWKEIVDEWVRLNQPGRTASLMADGDSSPLKTTQNGHHQTWLIGKSLIEFQSTKGDVLPAHKNQSQCLADLCGALHCDIEINFGLKKSKCNPAAAARNKHLCEVCISLSLDRI</sequence>
<dbReference type="EMBL" id="CP031001">
    <property type="protein sequence ID" value="QHN78287.1"/>
    <property type="molecule type" value="Genomic_DNA"/>
</dbReference>
<dbReference type="Gene3D" id="3.20.20.100">
    <property type="entry name" value="NADP-dependent oxidoreductase domain"/>
    <property type="match status" value="2"/>
</dbReference>
<dbReference type="GO" id="GO:0016491">
    <property type="term" value="F:oxidoreductase activity"/>
    <property type="evidence" value="ECO:0007669"/>
    <property type="project" value="InterPro"/>
</dbReference>
<dbReference type="InterPro" id="IPR020471">
    <property type="entry name" value="AKR"/>
</dbReference>
<evidence type="ECO:0000313" key="2">
    <source>
        <dbReference type="Proteomes" id="UP000464620"/>
    </source>
</evidence>
<dbReference type="Proteomes" id="UP000464620">
    <property type="component" value="Chromosome B09"/>
</dbReference>
<reference evidence="1 2" key="1">
    <citation type="submission" date="2020-01" db="EMBL/GenBank/DDBJ databases">
        <title>Genome sequence of Arachis hypogaea, cultivar Shitouqi.</title>
        <authorList>
            <person name="Zhuang W."/>
            <person name="Chen H."/>
            <person name="Varshney R."/>
            <person name="Wang D."/>
            <person name="Ming R."/>
        </authorList>
    </citation>
    <scope>NUCLEOTIDE SEQUENCE [LARGE SCALE GENOMIC DNA]</scope>
    <source>
        <tissue evidence="1">Young leaf</tissue>
    </source>
</reference>
<organism evidence="1 2">
    <name type="scientific">Arachis hypogaea</name>
    <name type="common">Peanut</name>
    <dbReference type="NCBI Taxonomy" id="3818"/>
    <lineage>
        <taxon>Eukaryota</taxon>
        <taxon>Viridiplantae</taxon>
        <taxon>Streptophyta</taxon>
        <taxon>Embryophyta</taxon>
        <taxon>Tracheophyta</taxon>
        <taxon>Spermatophyta</taxon>
        <taxon>Magnoliopsida</taxon>
        <taxon>eudicotyledons</taxon>
        <taxon>Gunneridae</taxon>
        <taxon>Pentapetalae</taxon>
        <taxon>rosids</taxon>
        <taxon>fabids</taxon>
        <taxon>Fabales</taxon>
        <taxon>Fabaceae</taxon>
        <taxon>Papilionoideae</taxon>
        <taxon>50 kb inversion clade</taxon>
        <taxon>dalbergioids sensu lato</taxon>
        <taxon>Dalbergieae</taxon>
        <taxon>Pterocarpus clade</taxon>
        <taxon>Arachis</taxon>
    </lineage>
</organism>
<name>A0A6B9VAR0_ARAHY</name>
<gene>
    <name evidence="1" type="ORF">DS421_19g660080</name>
</gene>
<protein>
    <submittedName>
        <fullName evidence="1">NADPH-dependent codeinone reductase</fullName>
    </submittedName>
</protein>